<dbReference type="InterPro" id="IPR029000">
    <property type="entry name" value="Cyclophilin-like_dom_sf"/>
</dbReference>
<name>A0A3G1AYS4_9ARCH</name>
<evidence type="ECO:0000259" key="1">
    <source>
        <dbReference type="Pfam" id="PF04126"/>
    </source>
</evidence>
<dbReference type="STRING" id="1603555.SU86_000090"/>
<accession>A0A3G1AYS4</accession>
<keyword evidence="3" id="KW-1185">Reference proteome</keyword>
<dbReference type="EMBL" id="CP011097">
    <property type="protein sequence ID" value="AJZ75056.1"/>
    <property type="molecule type" value="Genomic_DNA"/>
</dbReference>
<protein>
    <recommendedName>
        <fullName evidence="1">Cyclophilin TM1367-like domain-containing protein</fullName>
    </recommendedName>
</protein>
<reference evidence="2 3" key="1">
    <citation type="journal article" date="2016" name="Sci. Rep.">
        <title>A novel ammonia-oxidizing archaeon from wastewater treatment plant: Its enrichment, physiological and genomic characteristics.</title>
        <authorList>
            <person name="Li Y."/>
            <person name="Ding K."/>
            <person name="Wen X."/>
            <person name="Zhang B."/>
            <person name="Shen B."/>
            <person name="Yang Y."/>
        </authorList>
    </citation>
    <scope>NUCLEOTIDE SEQUENCE [LARGE SCALE GENOMIC DNA]</scope>
    <source>
        <strain evidence="2 3">SAT1</strain>
    </source>
</reference>
<feature type="domain" description="Cyclophilin TM1367-like" evidence="1">
    <location>
        <begin position="12"/>
        <end position="124"/>
    </location>
</feature>
<dbReference type="AlphaFoldDB" id="A0A3G1AYS4"/>
<gene>
    <name evidence="2" type="ORF">SU86_000090</name>
</gene>
<evidence type="ECO:0000313" key="3">
    <source>
        <dbReference type="Proteomes" id="UP000266745"/>
    </source>
</evidence>
<dbReference type="Proteomes" id="UP000266745">
    <property type="component" value="Chromosome"/>
</dbReference>
<proteinExistence type="predicted"/>
<dbReference type="Pfam" id="PF04126">
    <property type="entry name" value="Cyclophil_like"/>
    <property type="match status" value="1"/>
</dbReference>
<organism evidence="2 3">
    <name type="scientific">Candidatus Nitrosotenuis cloacae</name>
    <dbReference type="NCBI Taxonomy" id="1603555"/>
    <lineage>
        <taxon>Archaea</taxon>
        <taxon>Nitrososphaerota</taxon>
        <taxon>Candidatus Nitrosotenuis</taxon>
    </lineage>
</organism>
<dbReference type="GeneID" id="24874774"/>
<dbReference type="Gene3D" id="2.40.100.20">
    <property type="match status" value="1"/>
</dbReference>
<evidence type="ECO:0000313" key="2">
    <source>
        <dbReference type="EMBL" id="AJZ75056.1"/>
    </source>
</evidence>
<dbReference type="RefSeq" id="WP_048187386.1">
    <property type="nucleotide sequence ID" value="NZ_CP011097.1"/>
</dbReference>
<dbReference type="SUPFAM" id="SSF50891">
    <property type="entry name" value="Cyclophilin-like"/>
    <property type="match status" value="1"/>
</dbReference>
<dbReference type="InterPro" id="IPR025658">
    <property type="entry name" value="Cyclophilin_TM1367"/>
</dbReference>
<sequence>MKHTVIAKIPNSDNITLELDDSLALKTVSSLLKHLPFELDANVWGKEIYTSHAPFSAPPENSQDVVDLFDVAFWPPGKAICLFYGPTPIGTNGEIKPYSPVNMIGKIILPNTKILPKASDQTILFRLS</sequence>
<dbReference type="KEGG" id="tah:SU86_000090"/>
<dbReference type="OrthoDB" id="31132at2157"/>